<proteinExistence type="predicted"/>
<name>A0A2U3Q970_9BRAD</name>
<sequence>MAQRKGSARSLAEPIQSIRKPTYFPGFLERLRMAEKALTAAVSIRSVDTWCRANGLSDCAGAVRHLHALFEIERTINGWDADERRAVRQEKQAASRGHARLVVAPTRNPLPLLRGPKA</sequence>
<dbReference type="Proteomes" id="UP000246085">
    <property type="component" value="Chromosome BRAD3257"/>
</dbReference>
<dbReference type="AlphaFoldDB" id="A0A2U3Q970"/>
<evidence type="ECO:0000313" key="1">
    <source>
        <dbReference type="EMBL" id="SPP97926.1"/>
    </source>
</evidence>
<gene>
    <name evidence="1" type="ORF">BRAD3257_7096</name>
</gene>
<protein>
    <submittedName>
        <fullName evidence="1">Uncharacterized protein</fullName>
    </submittedName>
</protein>
<dbReference type="KEGG" id="bvz:BRAD3257_7096"/>
<reference evidence="1 2" key="1">
    <citation type="submission" date="2018-03" db="EMBL/GenBank/DDBJ databases">
        <authorList>
            <person name="Gully D."/>
        </authorList>
    </citation>
    <scope>NUCLEOTIDE SEQUENCE [LARGE SCALE GENOMIC DNA]</scope>
    <source>
        <strain evidence="1">ORS3257</strain>
    </source>
</reference>
<organism evidence="1 2">
    <name type="scientific">Bradyrhizobium vignae</name>
    <dbReference type="NCBI Taxonomy" id="1549949"/>
    <lineage>
        <taxon>Bacteria</taxon>
        <taxon>Pseudomonadati</taxon>
        <taxon>Pseudomonadota</taxon>
        <taxon>Alphaproteobacteria</taxon>
        <taxon>Hyphomicrobiales</taxon>
        <taxon>Nitrobacteraceae</taxon>
        <taxon>Bradyrhizobium</taxon>
    </lineage>
</organism>
<dbReference type="EMBL" id="LS398110">
    <property type="protein sequence ID" value="SPP97926.1"/>
    <property type="molecule type" value="Genomic_DNA"/>
</dbReference>
<accession>A0A2U3Q970</accession>
<evidence type="ECO:0000313" key="2">
    <source>
        <dbReference type="Proteomes" id="UP000246085"/>
    </source>
</evidence>